<feature type="chain" id="PRO_5045105747" evidence="2">
    <location>
        <begin position="23"/>
        <end position="182"/>
    </location>
</feature>
<feature type="compositionally biased region" description="Low complexity" evidence="1">
    <location>
        <begin position="165"/>
        <end position="174"/>
    </location>
</feature>
<protein>
    <submittedName>
        <fullName evidence="3">Uncharacterized protein</fullName>
    </submittedName>
</protein>
<dbReference type="RefSeq" id="WP_404634756.1">
    <property type="nucleotide sequence ID" value="NZ_JADIKM010000004.1"/>
</dbReference>
<evidence type="ECO:0000313" key="4">
    <source>
        <dbReference type="Proteomes" id="UP001620460"/>
    </source>
</evidence>
<keyword evidence="4" id="KW-1185">Reference proteome</keyword>
<gene>
    <name evidence="3" type="ORF">ISP17_15370</name>
</gene>
<dbReference type="Proteomes" id="UP001620460">
    <property type="component" value="Unassembled WGS sequence"/>
</dbReference>
<evidence type="ECO:0000313" key="3">
    <source>
        <dbReference type="EMBL" id="MFK2905342.1"/>
    </source>
</evidence>
<accession>A0ABW8JW07</accession>
<sequence length="182" mass="20342">MKSMTTLVVAGVLALAAGAAVAESMSLNRFRDRVLPVLVKVDTHGKVTRLSSAIELTPRFDRLLRQTVDQWITGPAMDHGKPVASQFVMKLGMQATARPDGEYDTRFVYLSSSPVPSGEWIWQNEDGHRLALVRADGLNYRGMRYRHHDFPTWRAPWIGDRPMRQAPQPAPAQALPNSRPGR</sequence>
<dbReference type="EMBL" id="JADIKM010000004">
    <property type="protein sequence ID" value="MFK2905342.1"/>
    <property type="molecule type" value="Genomic_DNA"/>
</dbReference>
<evidence type="ECO:0000256" key="2">
    <source>
        <dbReference type="SAM" id="SignalP"/>
    </source>
</evidence>
<feature type="signal peptide" evidence="2">
    <location>
        <begin position="1"/>
        <end position="22"/>
    </location>
</feature>
<reference evidence="3 4" key="1">
    <citation type="submission" date="2020-10" db="EMBL/GenBank/DDBJ databases">
        <title>Phylogeny of dyella-like bacteria.</title>
        <authorList>
            <person name="Fu J."/>
        </authorList>
    </citation>
    <scope>NUCLEOTIDE SEQUENCE [LARGE SCALE GENOMIC DNA]</scope>
    <source>
        <strain evidence="3 4">Gsoil3046</strain>
    </source>
</reference>
<evidence type="ECO:0000256" key="1">
    <source>
        <dbReference type="SAM" id="MobiDB-lite"/>
    </source>
</evidence>
<name>A0ABW8JW07_9GAMM</name>
<comment type="caution">
    <text evidence="3">The sequence shown here is derived from an EMBL/GenBank/DDBJ whole genome shotgun (WGS) entry which is preliminary data.</text>
</comment>
<feature type="region of interest" description="Disordered" evidence="1">
    <location>
        <begin position="159"/>
        <end position="182"/>
    </location>
</feature>
<keyword evidence="2" id="KW-0732">Signal</keyword>
<proteinExistence type="predicted"/>
<organism evidence="3 4">
    <name type="scientific">Dyella ginsengisoli</name>
    <dbReference type="NCBI Taxonomy" id="363848"/>
    <lineage>
        <taxon>Bacteria</taxon>
        <taxon>Pseudomonadati</taxon>
        <taxon>Pseudomonadota</taxon>
        <taxon>Gammaproteobacteria</taxon>
        <taxon>Lysobacterales</taxon>
        <taxon>Rhodanobacteraceae</taxon>
        <taxon>Dyella</taxon>
    </lineage>
</organism>